<proteinExistence type="predicted"/>
<keyword evidence="1" id="KW-0812">Transmembrane</keyword>
<dbReference type="Proteomes" id="UP000321353">
    <property type="component" value="Chromosome"/>
</dbReference>
<keyword evidence="1" id="KW-1133">Transmembrane helix</keyword>
<sequence length="82" mass="9452">MASLEVLLTALGWSTLINLGMLTLSAALLAFWGEAIGRLHQKWFLLEKRELQQAYFRYLANYKLLVLVFNLVPYLALRLALR</sequence>
<dbReference type="RefSeq" id="WP_147866113.1">
    <property type="nucleotide sequence ID" value="NZ_CP036264.1"/>
</dbReference>
<protein>
    <recommendedName>
        <fullName evidence="2">DUF6868 domain-containing protein</fullName>
    </recommendedName>
</protein>
<dbReference type="AlphaFoldDB" id="A0A5B9M508"/>
<keyword evidence="1" id="KW-0472">Membrane</keyword>
<dbReference type="InterPro" id="IPR049220">
    <property type="entry name" value="DUF6868"/>
</dbReference>
<dbReference type="EMBL" id="CP036264">
    <property type="protein sequence ID" value="QEF96278.1"/>
    <property type="molecule type" value="Genomic_DNA"/>
</dbReference>
<reference evidence="3 4" key="1">
    <citation type="submission" date="2019-02" db="EMBL/GenBank/DDBJ databases">
        <title>Planctomycetal bacteria perform biofilm scaping via a novel small molecule.</title>
        <authorList>
            <person name="Jeske O."/>
            <person name="Boedeker C."/>
            <person name="Wiegand S."/>
            <person name="Breitling P."/>
            <person name="Kallscheuer N."/>
            <person name="Jogler M."/>
            <person name="Rohde M."/>
            <person name="Petersen J."/>
            <person name="Medema M.H."/>
            <person name="Surup F."/>
            <person name="Jogler C."/>
        </authorList>
    </citation>
    <scope>NUCLEOTIDE SEQUENCE [LARGE SCALE GENOMIC DNA]</scope>
    <source>
        <strain evidence="3 4">Mal15</strain>
    </source>
</reference>
<keyword evidence="4" id="KW-1185">Reference proteome</keyword>
<dbReference type="Pfam" id="PF21742">
    <property type="entry name" value="DUF6868"/>
    <property type="match status" value="1"/>
</dbReference>
<feature type="domain" description="DUF6868" evidence="2">
    <location>
        <begin position="4"/>
        <end position="79"/>
    </location>
</feature>
<organism evidence="3 4">
    <name type="scientific">Stieleria maiorica</name>
    <dbReference type="NCBI Taxonomy" id="2795974"/>
    <lineage>
        <taxon>Bacteria</taxon>
        <taxon>Pseudomonadati</taxon>
        <taxon>Planctomycetota</taxon>
        <taxon>Planctomycetia</taxon>
        <taxon>Pirellulales</taxon>
        <taxon>Pirellulaceae</taxon>
        <taxon>Stieleria</taxon>
    </lineage>
</organism>
<evidence type="ECO:0000313" key="3">
    <source>
        <dbReference type="EMBL" id="QEF96278.1"/>
    </source>
</evidence>
<name>A0A5B9M508_9BACT</name>
<feature type="transmembrane region" description="Helical" evidence="1">
    <location>
        <begin position="54"/>
        <end position="76"/>
    </location>
</feature>
<evidence type="ECO:0000313" key="4">
    <source>
        <dbReference type="Proteomes" id="UP000321353"/>
    </source>
</evidence>
<feature type="transmembrane region" description="Helical" evidence="1">
    <location>
        <begin position="6"/>
        <end position="33"/>
    </location>
</feature>
<gene>
    <name evidence="3" type="ORF">Mal15_03050</name>
</gene>
<evidence type="ECO:0000256" key="1">
    <source>
        <dbReference type="SAM" id="Phobius"/>
    </source>
</evidence>
<evidence type="ECO:0000259" key="2">
    <source>
        <dbReference type="Pfam" id="PF21742"/>
    </source>
</evidence>
<dbReference type="KEGG" id="smam:Mal15_03050"/>
<accession>A0A5B9M508</accession>